<dbReference type="PANTHER" id="PTHR23267">
    <property type="entry name" value="IMMUNOGLOBULIN LIGHT CHAIN"/>
    <property type="match status" value="1"/>
</dbReference>
<feature type="compositionally biased region" description="Basic and acidic residues" evidence="1">
    <location>
        <begin position="194"/>
        <end position="211"/>
    </location>
</feature>
<dbReference type="OrthoDB" id="9048965at2759"/>
<dbReference type="InterPro" id="IPR036179">
    <property type="entry name" value="Ig-like_dom_sf"/>
</dbReference>
<accession>A0A8C6X3D6</accession>
<feature type="compositionally biased region" description="Basic and acidic residues" evidence="1">
    <location>
        <begin position="219"/>
        <end position="239"/>
    </location>
</feature>
<dbReference type="SMART" id="SM00406">
    <property type="entry name" value="IGv"/>
    <property type="match status" value="1"/>
</dbReference>
<proteinExistence type="predicted"/>
<feature type="region of interest" description="Disordered" evidence="1">
    <location>
        <begin position="184"/>
        <end position="254"/>
    </location>
</feature>
<dbReference type="Gene3D" id="2.60.40.10">
    <property type="entry name" value="Immunoglobulins"/>
    <property type="match status" value="1"/>
</dbReference>
<dbReference type="InterPro" id="IPR013106">
    <property type="entry name" value="Ig_V-set"/>
</dbReference>
<keyword evidence="2" id="KW-0732">Signal</keyword>
<name>A0A8C6X3D6_NAJNA</name>
<organism evidence="4 5">
    <name type="scientific">Naja naja</name>
    <name type="common">Indian cobra</name>
    <dbReference type="NCBI Taxonomy" id="35670"/>
    <lineage>
        <taxon>Eukaryota</taxon>
        <taxon>Metazoa</taxon>
        <taxon>Chordata</taxon>
        <taxon>Craniata</taxon>
        <taxon>Vertebrata</taxon>
        <taxon>Euteleostomi</taxon>
        <taxon>Lepidosauria</taxon>
        <taxon>Squamata</taxon>
        <taxon>Bifurcata</taxon>
        <taxon>Unidentata</taxon>
        <taxon>Episquamata</taxon>
        <taxon>Toxicofera</taxon>
        <taxon>Serpentes</taxon>
        <taxon>Colubroidea</taxon>
        <taxon>Elapidae</taxon>
        <taxon>Elapinae</taxon>
        <taxon>Naja</taxon>
    </lineage>
</organism>
<evidence type="ECO:0000313" key="5">
    <source>
        <dbReference type="Proteomes" id="UP000694559"/>
    </source>
</evidence>
<dbReference type="SUPFAM" id="SSF48726">
    <property type="entry name" value="Immunoglobulin"/>
    <property type="match status" value="1"/>
</dbReference>
<keyword evidence="5" id="KW-1185">Reference proteome</keyword>
<sequence>MMANCFGVVIVLVSCFGVLSQAQVTQSGPVSVAIAGRTIINCTLQGVQFISTTNPSWYHQEEGQPPKLLFYRSRERAPGIPDRLSADTSGNNAQLTISNVEGGDEGDYYCAVWHNNKLHTVAFRCRTETQSPAQRNQVGRNKATIFFCFDPFEFHIQAVLNLQPFGLLASRSCNSPESLWRFSGIRATGAGPLQREREGERERETETERDRERHRKRDRDREKHRERETERKREGERERERKRHRERERQTRLD</sequence>
<dbReference type="PROSITE" id="PS50835">
    <property type="entry name" value="IG_LIKE"/>
    <property type="match status" value="1"/>
</dbReference>
<dbReference type="Proteomes" id="UP000694559">
    <property type="component" value="Unplaced"/>
</dbReference>
<dbReference type="InterPro" id="IPR050150">
    <property type="entry name" value="IgV_Light_Chain"/>
</dbReference>
<dbReference type="GeneTree" id="ENSGT00940000153120"/>
<dbReference type="InterPro" id="IPR007110">
    <property type="entry name" value="Ig-like_dom"/>
</dbReference>
<evidence type="ECO:0000313" key="4">
    <source>
        <dbReference type="Ensembl" id="ENSNNAP00000006598.1"/>
    </source>
</evidence>
<feature type="signal peptide" evidence="2">
    <location>
        <begin position="1"/>
        <end position="22"/>
    </location>
</feature>
<reference evidence="4" key="2">
    <citation type="submission" date="2025-09" db="UniProtKB">
        <authorList>
            <consortium name="Ensembl"/>
        </authorList>
    </citation>
    <scope>IDENTIFICATION</scope>
</reference>
<dbReference type="InterPro" id="IPR013783">
    <property type="entry name" value="Ig-like_fold"/>
</dbReference>
<evidence type="ECO:0000256" key="1">
    <source>
        <dbReference type="SAM" id="MobiDB-lite"/>
    </source>
</evidence>
<protein>
    <recommendedName>
        <fullName evidence="3">Ig-like domain-containing protein</fullName>
    </recommendedName>
</protein>
<dbReference type="Ensembl" id="ENSNNAT00000006921.1">
    <property type="protein sequence ID" value="ENSNNAP00000006598.1"/>
    <property type="gene ID" value="ENSNNAG00000004494.1"/>
</dbReference>
<feature type="chain" id="PRO_5034119578" description="Ig-like domain-containing protein" evidence="2">
    <location>
        <begin position="23"/>
        <end position="254"/>
    </location>
</feature>
<dbReference type="InterPro" id="IPR003599">
    <property type="entry name" value="Ig_sub"/>
</dbReference>
<reference evidence="4" key="1">
    <citation type="submission" date="2025-08" db="UniProtKB">
        <authorList>
            <consortium name="Ensembl"/>
        </authorList>
    </citation>
    <scope>IDENTIFICATION</scope>
</reference>
<dbReference type="AlphaFoldDB" id="A0A8C6X3D6"/>
<dbReference type="Pfam" id="PF07686">
    <property type="entry name" value="V-set"/>
    <property type="match status" value="1"/>
</dbReference>
<feature type="domain" description="Ig-like" evidence="3">
    <location>
        <begin position="40"/>
        <end position="122"/>
    </location>
</feature>
<evidence type="ECO:0000259" key="3">
    <source>
        <dbReference type="PROSITE" id="PS50835"/>
    </source>
</evidence>
<dbReference type="SMART" id="SM00409">
    <property type="entry name" value="IG"/>
    <property type="match status" value="1"/>
</dbReference>
<evidence type="ECO:0000256" key="2">
    <source>
        <dbReference type="SAM" id="SignalP"/>
    </source>
</evidence>